<reference evidence="2 3" key="1">
    <citation type="submission" date="2018-04" db="EMBL/GenBank/DDBJ databases">
        <title>Adhaeribacter sp. HMF7616 genome sequencing and assembly.</title>
        <authorList>
            <person name="Kang H."/>
            <person name="Kang J."/>
            <person name="Cha I."/>
            <person name="Kim H."/>
            <person name="Joh K."/>
        </authorList>
    </citation>
    <scope>NUCLEOTIDE SEQUENCE [LARGE SCALE GENOMIC DNA]</scope>
    <source>
        <strain evidence="2 3">HMF7616</strain>
    </source>
</reference>
<keyword evidence="3" id="KW-1185">Reference proteome</keyword>
<evidence type="ECO:0000313" key="3">
    <source>
        <dbReference type="Proteomes" id="UP000253919"/>
    </source>
</evidence>
<feature type="domain" description="Zinc finger CGNR" evidence="1">
    <location>
        <begin position="160"/>
        <end position="201"/>
    </location>
</feature>
<comment type="caution">
    <text evidence="2">The sequence shown here is derived from an EMBL/GenBank/DDBJ whole genome shotgun (WGS) entry which is preliminary data.</text>
</comment>
<dbReference type="InterPro" id="IPR021005">
    <property type="entry name" value="Znf_CGNR"/>
</dbReference>
<dbReference type="EMBL" id="QASA01000001">
    <property type="protein sequence ID" value="RDC66307.1"/>
    <property type="molecule type" value="Genomic_DNA"/>
</dbReference>
<dbReference type="PANTHER" id="PTHR35525">
    <property type="entry name" value="BLL6575 PROTEIN"/>
    <property type="match status" value="1"/>
</dbReference>
<proteinExistence type="predicted"/>
<dbReference type="AlphaFoldDB" id="A0A369QSW8"/>
<dbReference type="Pfam" id="PF07336">
    <property type="entry name" value="ABATE"/>
    <property type="match status" value="1"/>
</dbReference>
<accession>A0A369QSW8</accession>
<dbReference type="OrthoDB" id="123307at2"/>
<evidence type="ECO:0000313" key="2">
    <source>
        <dbReference type="EMBL" id="RDC66307.1"/>
    </source>
</evidence>
<dbReference type="RefSeq" id="WP_115375190.1">
    <property type="nucleotide sequence ID" value="NZ_QASA01000001.1"/>
</dbReference>
<dbReference type="Proteomes" id="UP000253919">
    <property type="component" value="Unassembled WGS sequence"/>
</dbReference>
<protein>
    <recommendedName>
        <fullName evidence="1">Zinc finger CGNR domain-containing protein</fullName>
    </recommendedName>
</protein>
<gene>
    <name evidence="2" type="ORF">AHMF7616_04938</name>
</gene>
<name>A0A369QSW8_9BACT</name>
<organism evidence="2 3">
    <name type="scientific">Adhaeribacter pallidiroseus</name>
    <dbReference type="NCBI Taxonomy" id="2072847"/>
    <lineage>
        <taxon>Bacteria</taxon>
        <taxon>Pseudomonadati</taxon>
        <taxon>Bacteroidota</taxon>
        <taxon>Cytophagia</taxon>
        <taxon>Cytophagales</taxon>
        <taxon>Hymenobacteraceae</taxon>
        <taxon>Adhaeribacter</taxon>
    </lineage>
</organism>
<evidence type="ECO:0000259" key="1">
    <source>
        <dbReference type="Pfam" id="PF11706"/>
    </source>
</evidence>
<dbReference type="InterPro" id="IPR023286">
    <property type="entry name" value="ABATE_dom_sf"/>
</dbReference>
<dbReference type="Pfam" id="PF11706">
    <property type="entry name" value="zf-CGNR"/>
    <property type="match status" value="1"/>
</dbReference>
<dbReference type="InterPro" id="IPR010852">
    <property type="entry name" value="ABATE"/>
</dbReference>
<dbReference type="SUPFAM" id="SSF160904">
    <property type="entry name" value="Jann2411-like"/>
    <property type="match status" value="1"/>
</dbReference>
<dbReference type="PANTHER" id="PTHR35525:SF3">
    <property type="entry name" value="BLL6575 PROTEIN"/>
    <property type="match status" value="1"/>
</dbReference>
<sequence>MANQNTIKTIQFDGGVLCFDFVNTLRSRKVEKVHNYLATYADFLILCRRVQILPESTLDQLDQYSAQNPEAAEAALEAIVAVRENLYRLFSAIAAGTIPTAAVVATFNQNLSGALAGVFLTWQGPDYALQQEVYENELEGPLKIILYSAYQTLVHEDRKRIKECAECGWLFLDKTKNGKRLWCNPVDCGSTTKSRRYYHRQKQKEE</sequence>
<dbReference type="Gene3D" id="1.10.3300.10">
    <property type="entry name" value="Jann2411-like domain"/>
    <property type="match status" value="1"/>
</dbReference>